<name>A0A1F5NM18_9BACT</name>
<dbReference type="AlphaFoldDB" id="A0A1F5NM18"/>
<proteinExistence type="predicted"/>
<comment type="caution">
    <text evidence="1">The sequence shown here is derived from an EMBL/GenBank/DDBJ whole genome shotgun (WGS) entry which is preliminary data.</text>
</comment>
<accession>A0A1F5NM18</accession>
<protein>
    <submittedName>
        <fullName evidence="1">Uncharacterized protein</fullName>
    </submittedName>
</protein>
<sequence>MVEKFNEILKKLEEWKGKVVLFAVIKTDDLSGKWSVILCADWAKDDNRDEVFKFIVDLFNKNLTQEEQESIARIGIYKKDDYVIKSLLVFKSGFEIKSETKINGFTTHEGYIVASNSEQ</sequence>
<gene>
    <name evidence="1" type="ORF">A3J19_02440</name>
</gene>
<evidence type="ECO:0000313" key="2">
    <source>
        <dbReference type="Proteomes" id="UP000176578"/>
    </source>
</evidence>
<reference evidence="1 2" key="1">
    <citation type="journal article" date="2016" name="Nat. Commun.">
        <title>Thousands of microbial genomes shed light on interconnected biogeochemical processes in an aquifer system.</title>
        <authorList>
            <person name="Anantharaman K."/>
            <person name="Brown C.T."/>
            <person name="Hug L.A."/>
            <person name="Sharon I."/>
            <person name="Castelle C.J."/>
            <person name="Probst A.J."/>
            <person name="Thomas B.C."/>
            <person name="Singh A."/>
            <person name="Wilkins M.J."/>
            <person name="Karaoz U."/>
            <person name="Brodie E.L."/>
            <person name="Williams K.H."/>
            <person name="Hubbard S.S."/>
            <person name="Banfield J.F."/>
        </authorList>
    </citation>
    <scope>NUCLEOTIDE SEQUENCE [LARGE SCALE GENOMIC DNA]</scope>
</reference>
<evidence type="ECO:0000313" key="1">
    <source>
        <dbReference type="EMBL" id="OGE78705.1"/>
    </source>
</evidence>
<dbReference type="Proteomes" id="UP000176578">
    <property type="component" value="Unassembled WGS sequence"/>
</dbReference>
<dbReference type="EMBL" id="MFDZ01000005">
    <property type="protein sequence ID" value="OGE78705.1"/>
    <property type="molecule type" value="Genomic_DNA"/>
</dbReference>
<organism evidence="1 2">
    <name type="scientific">Candidatus Daviesbacteria bacterium RIFCSPLOWO2_02_FULL_41_8</name>
    <dbReference type="NCBI Taxonomy" id="1797798"/>
    <lineage>
        <taxon>Bacteria</taxon>
        <taxon>Candidatus Daviesiibacteriota</taxon>
    </lineage>
</organism>